<dbReference type="EMBL" id="OV696703">
    <property type="protein sequence ID" value="CAH1251011.1"/>
    <property type="molecule type" value="Genomic_DNA"/>
</dbReference>
<accession>A0A8J9ZCI1</accession>
<gene>
    <name evidence="3" type="primary">Hypp8970</name>
    <name evidence="3" type="ORF">BLAG_LOCUS11526</name>
</gene>
<name>A0A8J9ZCI1_BRALA</name>
<sequence length="254" mass="27538">MRSVVAFVSAVLLALQLAPTSALVIRPRRELPDFFSQILQRVKKDAAVDDSSSTGEEDMDKICTRHEDCKEDQFCVPTGPSTRQCRDPSEVMAMAVEQCPPDTLHHAKDGNCRVPGAGPPILPEGTACESDLDCKRGGMCCGYVDGGSRGCKSFQEEGEPCETFYDDGAPWKLPTISREEVGGCCKGGLHCGKELVCIPYEDMADDTDGDEDIPKPLAQDEITDDSPVLTSDNPGKIDDKPEKTDDNSEKTDDT</sequence>
<keyword evidence="2" id="KW-0732">Signal</keyword>
<reference evidence="3" key="1">
    <citation type="submission" date="2022-01" db="EMBL/GenBank/DDBJ databases">
        <authorList>
            <person name="Braso-Vives M."/>
        </authorList>
    </citation>
    <scope>NUCLEOTIDE SEQUENCE</scope>
</reference>
<feature type="region of interest" description="Disordered" evidence="1">
    <location>
        <begin position="206"/>
        <end position="254"/>
    </location>
</feature>
<feature type="compositionally biased region" description="Basic and acidic residues" evidence="1">
    <location>
        <begin position="235"/>
        <end position="254"/>
    </location>
</feature>
<evidence type="ECO:0000256" key="2">
    <source>
        <dbReference type="SAM" id="SignalP"/>
    </source>
</evidence>
<feature type="chain" id="PRO_5035480949" evidence="2">
    <location>
        <begin position="23"/>
        <end position="254"/>
    </location>
</feature>
<evidence type="ECO:0000256" key="1">
    <source>
        <dbReference type="SAM" id="MobiDB-lite"/>
    </source>
</evidence>
<organism evidence="3 4">
    <name type="scientific">Branchiostoma lanceolatum</name>
    <name type="common">Common lancelet</name>
    <name type="synonym">Amphioxus lanceolatum</name>
    <dbReference type="NCBI Taxonomy" id="7740"/>
    <lineage>
        <taxon>Eukaryota</taxon>
        <taxon>Metazoa</taxon>
        <taxon>Chordata</taxon>
        <taxon>Cephalochordata</taxon>
        <taxon>Leptocardii</taxon>
        <taxon>Amphioxiformes</taxon>
        <taxon>Branchiostomatidae</taxon>
        <taxon>Branchiostoma</taxon>
    </lineage>
</organism>
<protein>
    <submittedName>
        <fullName evidence="3">Hypp8970 protein</fullName>
    </submittedName>
</protein>
<dbReference type="Proteomes" id="UP000838412">
    <property type="component" value="Chromosome 18"/>
</dbReference>
<dbReference type="AlphaFoldDB" id="A0A8J9ZCI1"/>
<evidence type="ECO:0000313" key="3">
    <source>
        <dbReference type="EMBL" id="CAH1251011.1"/>
    </source>
</evidence>
<keyword evidence="4" id="KW-1185">Reference proteome</keyword>
<proteinExistence type="predicted"/>
<evidence type="ECO:0000313" key="4">
    <source>
        <dbReference type="Proteomes" id="UP000838412"/>
    </source>
</evidence>
<feature type="signal peptide" evidence="2">
    <location>
        <begin position="1"/>
        <end position="22"/>
    </location>
</feature>